<dbReference type="InterPro" id="IPR036366">
    <property type="entry name" value="PGBDSf"/>
</dbReference>
<gene>
    <name evidence="3" type="ORF">CVT23_19540</name>
</gene>
<accession>A0A2M9FWV8</accession>
<proteinExistence type="predicted"/>
<dbReference type="EMBL" id="PHIG01000052">
    <property type="protein sequence ID" value="PJK27933.1"/>
    <property type="molecule type" value="Genomic_DNA"/>
</dbReference>
<dbReference type="Gene3D" id="1.10.101.10">
    <property type="entry name" value="PGBD-like superfamily/PGBD"/>
    <property type="match status" value="1"/>
</dbReference>
<dbReference type="SUPFAM" id="SSF47090">
    <property type="entry name" value="PGBD-like"/>
    <property type="match status" value="1"/>
</dbReference>
<dbReference type="Pfam" id="PF01471">
    <property type="entry name" value="PG_binding_1"/>
    <property type="match status" value="1"/>
</dbReference>
<dbReference type="OrthoDB" id="5395100at2"/>
<evidence type="ECO:0000259" key="1">
    <source>
        <dbReference type="Pfam" id="PF01471"/>
    </source>
</evidence>
<comment type="caution">
    <text evidence="3">The sequence shown here is derived from an EMBL/GenBank/DDBJ whole genome shotgun (WGS) entry which is preliminary data.</text>
</comment>
<sequence length="146" mass="14783">MKRIIAVVALGAFLAACGSSQQDRGLSGAGIGAAAGTAVGAVTGLSLLQGALLGAAAGGLTGVLTDKDMLDLGEPIWASEDREANRSAVARVQAGLHELGYNPGPVDGQKGAQTEAAIRDYQRDHGLLVDGRASLELAQHIEQRLG</sequence>
<feature type="domain" description="Peptidoglycan binding-like" evidence="1">
    <location>
        <begin position="86"/>
        <end position="137"/>
    </location>
</feature>
<dbReference type="InterPro" id="IPR002477">
    <property type="entry name" value="Peptidoglycan-bd-like"/>
</dbReference>
<reference evidence="3 4" key="1">
    <citation type="submission" date="2017-11" db="EMBL/GenBank/DDBJ databases">
        <title>Draft genome sequence of Rhizobiales bacterium SY3-13.</title>
        <authorList>
            <person name="Sun C."/>
        </authorList>
    </citation>
    <scope>NUCLEOTIDE SEQUENCE [LARGE SCALE GENOMIC DNA]</scope>
    <source>
        <strain evidence="3 4">SY3-13</strain>
    </source>
</reference>
<evidence type="ECO:0000313" key="4">
    <source>
        <dbReference type="Proteomes" id="UP000229498"/>
    </source>
</evidence>
<protein>
    <submittedName>
        <fullName evidence="3">Uncharacterized protein</fullName>
    </submittedName>
</protein>
<keyword evidence="4" id="KW-1185">Reference proteome</keyword>
<dbReference type="InterPro" id="IPR027367">
    <property type="entry name" value="Gly-zipper_YMGG"/>
</dbReference>
<dbReference type="InterPro" id="IPR036365">
    <property type="entry name" value="PGBD-like_sf"/>
</dbReference>
<organism evidence="3 4">
    <name type="scientific">Minwuia thermotolerans</name>
    <dbReference type="NCBI Taxonomy" id="2056226"/>
    <lineage>
        <taxon>Bacteria</taxon>
        <taxon>Pseudomonadati</taxon>
        <taxon>Pseudomonadota</taxon>
        <taxon>Alphaproteobacteria</taxon>
        <taxon>Minwuiales</taxon>
        <taxon>Minwuiaceae</taxon>
        <taxon>Minwuia</taxon>
    </lineage>
</organism>
<evidence type="ECO:0000259" key="2">
    <source>
        <dbReference type="Pfam" id="PF13441"/>
    </source>
</evidence>
<evidence type="ECO:0000313" key="3">
    <source>
        <dbReference type="EMBL" id="PJK27933.1"/>
    </source>
</evidence>
<dbReference type="Pfam" id="PF13441">
    <property type="entry name" value="Gly-zipper_YMGG"/>
    <property type="match status" value="1"/>
</dbReference>
<feature type="domain" description="YMGG-like Gly-zipper" evidence="2">
    <location>
        <begin position="25"/>
        <end position="65"/>
    </location>
</feature>
<dbReference type="PROSITE" id="PS51257">
    <property type="entry name" value="PROKAR_LIPOPROTEIN"/>
    <property type="match status" value="1"/>
</dbReference>
<dbReference type="Proteomes" id="UP000229498">
    <property type="component" value="Unassembled WGS sequence"/>
</dbReference>
<dbReference type="RefSeq" id="WP_109794887.1">
    <property type="nucleotide sequence ID" value="NZ_PHIG01000052.1"/>
</dbReference>
<dbReference type="AlphaFoldDB" id="A0A2M9FWV8"/>
<name>A0A2M9FWV8_9PROT</name>